<dbReference type="InterPro" id="IPR036770">
    <property type="entry name" value="Ankyrin_rpt-contain_sf"/>
</dbReference>
<comment type="caution">
    <text evidence="4">The sequence shown here is derived from an EMBL/GenBank/DDBJ whole genome shotgun (WGS) entry which is preliminary data.</text>
</comment>
<dbReference type="Gene3D" id="3.40.50.300">
    <property type="entry name" value="P-loop containing nucleotide triphosphate hydrolases"/>
    <property type="match status" value="1"/>
</dbReference>
<accession>A0AAE0JSZ9</accession>
<keyword evidence="1" id="KW-0677">Repeat</keyword>
<protein>
    <recommendedName>
        <fullName evidence="3">Nephrocystin 3-like N-terminal domain-containing protein</fullName>
    </recommendedName>
</protein>
<feature type="region of interest" description="Disordered" evidence="2">
    <location>
        <begin position="1492"/>
        <end position="1518"/>
    </location>
</feature>
<dbReference type="EMBL" id="JAULSN010000013">
    <property type="protein sequence ID" value="KAK3360942.1"/>
    <property type="molecule type" value="Genomic_DNA"/>
</dbReference>
<dbReference type="InterPro" id="IPR002110">
    <property type="entry name" value="Ankyrin_rpt"/>
</dbReference>
<feature type="region of interest" description="Disordered" evidence="2">
    <location>
        <begin position="1541"/>
        <end position="1564"/>
    </location>
</feature>
<proteinExistence type="predicted"/>
<dbReference type="SMART" id="SM00248">
    <property type="entry name" value="ANK"/>
    <property type="match status" value="4"/>
</dbReference>
<dbReference type="InterPro" id="IPR027417">
    <property type="entry name" value="P-loop_NTPase"/>
</dbReference>
<sequence length="1609" mass="175784">MAFFSQIMTKRPKAGAAVGEEKNGLWELSRPPANVSPNVDIVAVHGLGGDAHRTWTGDNGKLWLRDFLPATLGNARVFTYGYDAVVAFSKSSAEVDDFARDLLQRVKAARSPAADHGRPLFFICHSLGGIVVKQALNIAYGDAHMATWLKGVVFMGTPHAGSGVAFWASLAGTLLSTASLGTSTNKDLLKLLCRDSAFLDNLSRKFATKNPQLPILSFYELEKFPFLNHRIVEKASARLDLPNETLVPVQADHRAMCRFNDAASQRYRVVEDVIVGFIRGAEPPSTLQEPATLAIDVNQRRALNEWLNPTPTVDTFDRIRSERMESSCRWIYDNTLFQTWLTQPRWRVCHMDGPAGYGKSTVVSKLVEDLRASHPVAFFFCRADQENQSWKDIVRTWIWQLLEQRPRPELMSGIFDMCTATLGTTTPVANYFKALVWLVERLDSPFIFLDGMDENPELQKVGLQGLSSHFRDLSKHAKIFTSSRPDPRTKYTLPAETGSFIRIFVNNAANEADISSFLADGLRDLGWDHATTAWVHRKLSDGADGMFLWAKLMLHHIQQQVTLDDLEAAVDELPDGLDTVYARILAKMSALPAPQARSVARVLQWAFSARRPLSLAELEVALAVKPGAGTARLNQRSRAMNIRQLIADFCGPLLEVDPRTGTVRFTHVSALQYLQTLSEQHDGGDLPYDVARFPLVLAKRAPHLAAACLTYLAYSDIDFVTADSSPDVYAARLDQHLHTYKFLRYAALNLWTHFSDDFSSSSSSGTPDPDLTRALDFFFSDDKNMVKWLQLYQLLGELATPRSTSNNSRSAFHPEATRFAGLRQRYAGFRRLGPTASGLFVRWDRWKSEDSFNGNHCSPVTVAAFFDFAAVVRQLLSQASIISQGAAVSGVDDGIVFGYTPFLHAVHGDAADTAALLLAVGADPARATTAGYCAARYASRNCVGVLPAILRLDIPWLARQDYEGRTVLHAVCSSPGWDPAVVVGFLGLCSTETAAAAAAAAHLDTQDALGLTALHHAANIDVAQSAALMWDRLSHSSDRGSGGERRVVLVSLQEAFTPTTEASIQTWAHNWRVFFQVTGGDEPSLDLASLHTLVQRIKVYMLRKLVVRKADVNIADHQGRTALHICSATLSHQQHGDTGDAAKQLAGEKQQCIEALLAGGADPFLRDGAGQLPVDMAIADGDWPAARLLCRAMQARLAGRPERDRAGTLELQALLAETKADTPRSTPPSPSLSSSETDWMIVPGSGSSRTSFPRTFGDVVEATLILRSRLGLAAAAAAAPGAGDDTSAKLAQRILDAAGYYCVQARAAVDIRSWRPQQQQDDQDTPRVSLTLALDSRVAVRRIDVFIASERLRPRNYHASSNGIVGSDDAVDKRSEDAGGYYYHYRRSKSNVVLSKTSAAWRPSSARSGLGPRRVDSGVSVGDGPEATAAPSVASYNTWSTARGDSSRAASLRSVELDGQAETALDDIANGDGEESPWYHDSQAFLRVEVASASTPSAPGEDDKGSPAPTPPPVPRISNLGVLVDRQRNVDIWWHTWPAPSRLPSEENTADTRPRPAHASGLDDEQTRKWLASLKHGDTVTLAAAEGFFVQDIARFAKFGLVVYCGLSL</sequence>
<dbReference type="PANTHER" id="PTHR10039:SF14">
    <property type="entry name" value="NACHT DOMAIN-CONTAINING PROTEIN"/>
    <property type="match status" value="1"/>
</dbReference>
<feature type="domain" description="Nephrocystin 3-like N-terminal" evidence="3">
    <location>
        <begin position="327"/>
        <end position="484"/>
    </location>
</feature>
<name>A0AAE0JSZ9_9PEZI</name>
<evidence type="ECO:0000256" key="1">
    <source>
        <dbReference type="ARBA" id="ARBA00022737"/>
    </source>
</evidence>
<organism evidence="4 5">
    <name type="scientific">Lasiosphaeria ovina</name>
    <dbReference type="NCBI Taxonomy" id="92902"/>
    <lineage>
        <taxon>Eukaryota</taxon>
        <taxon>Fungi</taxon>
        <taxon>Dikarya</taxon>
        <taxon>Ascomycota</taxon>
        <taxon>Pezizomycotina</taxon>
        <taxon>Sordariomycetes</taxon>
        <taxon>Sordariomycetidae</taxon>
        <taxon>Sordariales</taxon>
        <taxon>Lasiosphaeriaceae</taxon>
        <taxon>Lasiosphaeria</taxon>
    </lineage>
</organism>
<dbReference type="SUPFAM" id="SSF53474">
    <property type="entry name" value="alpha/beta-Hydrolases"/>
    <property type="match status" value="1"/>
</dbReference>
<dbReference type="Gene3D" id="1.25.40.20">
    <property type="entry name" value="Ankyrin repeat-containing domain"/>
    <property type="match status" value="2"/>
</dbReference>
<dbReference type="Gene3D" id="3.40.50.1820">
    <property type="entry name" value="alpha/beta hydrolase"/>
    <property type="match status" value="1"/>
</dbReference>
<evidence type="ECO:0000259" key="3">
    <source>
        <dbReference type="Pfam" id="PF24883"/>
    </source>
</evidence>
<gene>
    <name evidence="4" type="ORF">B0T24DRAFT_599728</name>
</gene>
<evidence type="ECO:0000313" key="5">
    <source>
        <dbReference type="Proteomes" id="UP001287356"/>
    </source>
</evidence>
<evidence type="ECO:0000256" key="2">
    <source>
        <dbReference type="SAM" id="MobiDB-lite"/>
    </source>
</evidence>
<dbReference type="SUPFAM" id="SSF48403">
    <property type="entry name" value="Ankyrin repeat"/>
    <property type="match status" value="1"/>
</dbReference>
<dbReference type="InterPro" id="IPR056884">
    <property type="entry name" value="NPHP3-like_N"/>
</dbReference>
<keyword evidence="5" id="KW-1185">Reference proteome</keyword>
<evidence type="ECO:0000313" key="4">
    <source>
        <dbReference type="EMBL" id="KAK3360942.1"/>
    </source>
</evidence>
<dbReference type="InterPro" id="IPR029058">
    <property type="entry name" value="AB_hydrolase_fold"/>
</dbReference>
<reference evidence="4" key="2">
    <citation type="submission" date="2023-06" db="EMBL/GenBank/DDBJ databases">
        <authorList>
            <consortium name="Lawrence Berkeley National Laboratory"/>
            <person name="Haridas S."/>
            <person name="Hensen N."/>
            <person name="Bonometti L."/>
            <person name="Westerberg I."/>
            <person name="Brannstrom I.O."/>
            <person name="Guillou S."/>
            <person name="Cros-Aarteil S."/>
            <person name="Calhoun S."/>
            <person name="Kuo A."/>
            <person name="Mondo S."/>
            <person name="Pangilinan J."/>
            <person name="Riley R."/>
            <person name="Labutti K."/>
            <person name="Andreopoulos B."/>
            <person name="Lipzen A."/>
            <person name="Chen C."/>
            <person name="Yanf M."/>
            <person name="Daum C."/>
            <person name="Ng V."/>
            <person name="Clum A."/>
            <person name="Steindorff A."/>
            <person name="Ohm R."/>
            <person name="Martin F."/>
            <person name="Silar P."/>
            <person name="Natvig D."/>
            <person name="Lalanne C."/>
            <person name="Gautier V."/>
            <person name="Ament-Velasquez S.L."/>
            <person name="Kruys A."/>
            <person name="Hutchinson M.I."/>
            <person name="Powell A.J."/>
            <person name="Barry K."/>
            <person name="Miller A.N."/>
            <person name="Grigoriev I.V."/>
            <person name="Debuchy R."/>
            <person name="Gladieux P."/>
            <person name="Thoren M.H."/>
            <person name="Johannesson H."/>
        </authorList>
    </citation>
    <scope>NUCLEOTIDE SEQUENCE</scope>
    <source>
        <strain evidence="4">CBS 958.72</strain>
    </source>
</reference>
<dbReference type="PANTHER" id="PTHR10039">
    <property type="entry name" value="AMELOGENIN"/>
    <property type="match status" value="1"/>
</dbReference>
<dbReference type="Proteomes" id="UP001287356">
    <property type="component" value="Unassembled WGS sequence"/>
</dbReference>
<feature type="region of interest" description="Disordered" evidence="2">
    <location>
        <begin position="1403"/>
        <end position="1432"/>
    </location>
</feature>
<feature type="region of interest" description="Disordered" evidence="2">
    <location>
        <begin position="1217"/>
        <end position="1239"/>
    </location>
</feature>
<dbReference type="Pfam" id="PF24883">
    <property type="entry name" value="NPHP3_N"/>
    <property type="match status" value="1"/>
</dbReference>
<reference evidence="4" key="1">
    <citation type="journal article" date="2023" name="Mol. Phylogenet. Evol.">
        <title>Genome-scale phylogeny and comparative genomics of the fungal order Sordariales.</title>
        <authorList>
            <person name="Hensen N."/>
            <person name="Bonometti L."/>
            <person name="Westerberg I."/>
            <person name="Brannstrom I.O."/>
            <person name="Guillou S."/>
            <person name="Cros-Aarteil S."/>
            <person name="Calhoun S."/>
            <person name="Haridas S."/>
            <person name="Kuo A."/>
            <person name="Mondo S."/>
            <person name="Pangilinan J."/>
            <person name="Riley R."/>
            <person name="LaButti K."/>
            <person name="Andreopoulos B."/>
            <person name="Lipzen A."/>
            <person name="Chen C."/>
            <person name="Yan M."/>
            <person name="Daum C."/>
            <person name="Ng V."/>
            <person name="Clum A."/>
            <person name="Steindorff A."/>
            <person name="Ohm R.A."/>
            <person name="Martin F."/>
            <person name="Silar P."/>
            <person name="Natvig D.O."/>
            <person name="Lalanne C."/>
            <person name="Gautier V."/>
            <person name="Ament-Velasquez S.L."/>
            <person name="Kruys A."/>
            <person name="Hutchinson M.I."/>
            <person name="Powell A.J."/>
            <person name="Barry K."/>
            <person name="Miller A.N."/>
            <person name="Grigoriev I.V."/>
            <person name="Debuchy R."/>
            <person name="Gladieux P."/>
            <person name="Hiltunen Thoren M."/>
            <person name="Johannesson H."/>
        </authorList>
    </citation>
    <scope>NUCLEOTIDE SEQUENCE</scope>
    <source>
        <strain evidence="4">CBS 958.72</strain>
    </source>
</reference>
<dbReference type="SUPFAM" id="SSF52540">
    <property type="entry name" value="P-loop containing nucleoside triphosphate hydrolases"/>
    <property type="match status" value="1"/>
</dbReference>